<accession>A0A1H8JS12</accession>
<gene>
    <name evidence="2" type="ORF">SAMN04488505_113129</name>
</gene>
<reference evidence="2 3" key="1">
    <citation type="submission" date="2016-10" db="EMBL/GenBank/DDBJ databases">
        <authorList>
            <person name="de Groot N.N."/>
        </authorList>
    </citation>
    <scope>NUCLEOTIDE SEQUENCE [LARGE SCALE GENOMIC DNA]</scope>
    <source>
        <strain evidence="2 3">DSM 21039</strain>
    </source>
</reference>
<feature type="binding site" evidence="1">
    <location>
        <position position="310"/>
    </location>
    <ligand>
        <name>Zn(2+)</name>
        <dbReference type="ChEBI" id="CHEBI:29105"/>
    </ligand>
</feature>
<protein>
    <submittedName>
        <fullName evidence="2">Lanthionine synthetase C-like protein</fullName>
    </submittedName>
</protein>
<organism evidence="2 3">
    <name type="scientific">Chitinophaga rupis</name>
    <dbReference type="NCBI Taxonomy" id="573321"/>
    <lineage>
        <taxon>Bacteria</taxon>
        <taxon>Pseudomonadati</taxon>
        <taxon>Bacteroidota</taxon>
        <taxon>Chitinophagia</taxon>
        <taxon>Chitinophagales</taxon>
        <taxon>Chitinophagaceae</taxon>
        <taxon>Chitinophaga</taxon>
    </lineage>
</organism>
<keyword evidence="1" id="KW-0479">Metal-binding</keyword>
<dbReference type="PRINTS" id="PR01955">
    <property type="entry name" value="LANCFRANKIA"/>
</dbReference>
<dbReference type="STRING" id="573321.SAMN04488505_113129"/>
<dbReference type="Pfam" id="PF05147">
    <property type="entry name" value="LANC_like"/>
    <property type="match status" value="1"/>
</dbReference>
<proteinExistence type="predicted"/>
<keyword evidence="1" id="KW-0862">Zinc</keyword>
<dbReference type="GO" id="GO:0046872">
    <property type="term" value="F:metal ion binding"/>
    <property type="evidence" value="ECO:0007669"/>
    <property type="project" value="UniProtKB-KW"/>
</dbReference>
<dbReference type="SUPFAM" id="SSF158745">
    <property type="entry name" value="LanC-like"/>
    <property type="match status" value="1"/>
</dbReference>
<evidence type="ECO:0000313" key="2">
    <source>
        <dbReference type="EMBL" id="SEN83503.1"/>
    </source>
</evidence>
<dbReference type="AlphaFoldDB" id="A0A1H8JS12"/>
<dbReference type="PRINTS" id="PR01950">
    <property type="entry name" value="LANCSUPER"/>
</dbReference>
<dbReference type="SMART" id="SM01260">
    <property type="entry name" value="LANC_like"/>
    <property type="match status" value="1"/>
</dbReference>
<dbReference type="Gene3D" id="1.50.10.20">
    <property type="match status" value="1"/>
</dbReference>
<sequence>MNQIVEKIFRETDQFIALHPPKTDQLLAGALGLGLYYSQLYEHYENEEYLDKSIRIVDDVFARLDLGATGLVGSSFSSGVAGLAYLTNFLAVKGLLEIDIEADFETLEEYLYNSAMNEIELDYVDYLHGAMGCIHYFTTRKYSARGRYYLNGLVDKLLTKVVEEENGTWFRSHLLKSTEKEEVNLGLAHGQCSMLIILMNAYDALDNKKEVRRIIRKGIEFILVQKRDMNGRENAYNIFPFHVNKQTPNAPIPNRLGWCYGDLNEVLLFYKAAKLLQWDELRKLADLVGMQTLMRKDQQATLVKDTHFCHGSSGVAQIYRTLYEESGLSAYLKGYEYWIEQTVLMLENELKTDYYRGKEADLLEGLSGVSLTLLSFISPKPLKWSEMFLL</sequence>
<evidence type="ECO:0000256" key="1">
    <source>
        <dbReference type="PIRSR" id="PIRSR607822-1"/>
    </source>
</evidence>
<dbReference type="EMBL" id="FOBB01000013">
    <property type="protein sequence ID" value="SEN83503.1"/>
    <property type="molecule type" value="Genomic_DNA"/>
</dbReference>
<feature type="binding site" evidence="1">
    <location>
        <position position="259"/>
    </location>
    <ligand>
        <name>Zn(2+)</name>
        <dbReference type="ChEBI" id="CHEBI:29105"/>
    </ligand>
</feature>
<evidence type="ECO:0000313" key="3">
    <source>
        <dbReference type="Proteomes" id="UP000198984"/>
    </source>
</evidence>
<dbReference type="InterPro" id="IPR007822">
    <property type="entry name" value="LANC-like"/>
</dbReference>
<feature type="binding site" evidence="1">
    <location>
        <position position="309"/>
    </location>
    <ligand>
        <name>Zn(2+)</name>
        <dbReference type="ChEBI" id="CHEBI:29105"/>
    </ligand>
</feature>
<keyword evidence="3" id="KW-1185">Reference proteome</keyword>
<name>A0A1H8JS12_9BACT</name>
<dbReference type="Proteomes" id="UP000198984">
    <property type="component" value="Unassembled WGS sequence"/>
</dbReference>
<dbReference type="InterPro" id="IPR033889">
    <property type="entry name" value="LanC"/>
</dbReference>
<dbReference type="CDD" id="cd04793">
    <property type="entry name" value="LanC"/>
    <property type="match status" value="1"/>
</dbReference>
<dbReference type="GO" id="GO:0031179">
    <property type="term" value="P:peptide modification"/>
    <property type="evidence" value="ECO:0007669"/>
    <property type="project" value="InterPro"/>
</dbReference>